<evidence type="ECO:0000256" key="5">
    <source>
        <dbReference type="ARBA" id="ARBA00022723"/>
    </source>
</evidence>
<comment type="subunit">
    <text evidence="8 11">Homotetramer; dimer of dimers.</text>
</comment>
<evidence type="ECO:0000256" key="2">
    <source>
        <dbReference type="ARBA" id="ARBA00001946"/>
    </source>
</evidence>
<feature type="binding site" evidence="11">
    <location>
        <position position="85"/>
    </location>
    <ligand>
        <name>Mg(2+)</name>
        <dbReference type="ChEBI" id="CHEBI:18420"/>
    </ligand>
</feature>
<comment type="function">
    <text evidence="9">Involved in the catabolism of short chain fatty acids (SCFA) via the 2-methylcitrate cycle I (propionate degradation route). Catalyzes the thermodynamically favored C-C bond cleavage of (2R,3S)-2-methylisocitrate to yield pyruvate and succinate via an alpha-carboxy-carbanion intermediate.</text>
</comment>
<evidence type="ECO:0000256" key="7">
    <source>
        <dbReference type="ARBA" id="ARBA00023239"/>
    </source>
</evidence>
<comment type="function">
    <text evidence="12">Catalyzes the thermodynamically favored C-C bond cleavage of (2R,3S)-2-methylisocitrate to yield pyruvate and succinate.</text>
</comment>
<dbReference type="InterPro" id="IPR018523">
    <property type="entry name" value="Isocitrate_lyase_ph_CS"/>
</dbReference>
<feature type="binding site" evidence="11">
    <location>
        <position position="267"/>
    </location>
    <ligand>
        <name>substrate</name>
    </ligand>
</feature>
<evidence type="ECO:0000256" key="10">
    <source>
        <dbReference type="ARBA" id="ARBA00073849"/>
    </source>
</evidence>
<dbReference type="EMBL" id="CP155447">
    <property type="protein sequence ID" value="XBH03380.1"/>
    <property type="molecule type" value="Genomic_DNA"/>
</dbReference>
<proteinExistence type="inferred from homology"/>
<feature type="binding site" evidence="11">
    <location>
        <position position="185"/>
    </location>
    <ligand>
        <name>substrate</name>
    </ligand>
</feature>
<dbReference type="GO" id="GO:0019629">
    <property type="term" value="P:propionate catabolic process, 2-methylcitrate cycle"/>
    <property type="evidence" value="ECO:0007669"/>
    <property type="project" value="UniProtKB-UniRule"/>
</dbReference>
<reference evidence="13" key="1">
    <citation type="submission" date="2024-05" db="EMBL/GenBank/DDBJ databases">
        <title>Planctomycetes of the genus Singulisphaera possess chitinolytic capabilities.</title>
        <authorList>
            <person name="Ivanova A."/>
        </authorList>
    </citation>
    <scope>NUCLEOTIDE SEQUENCE</scope>
    <source>
        <strain evidence="13">Ch08T</strain>
    </source>
</reference>
<evidence type="ECO:0000256" key="8">
    <source>
        <dbReference type="ARBA" id="ARBA00044762"/>
    </source>
</evidence>
<dbReference type="InterPro" id="IPR012695">
    <property type="entry name" value="PrpB"/>
</dbReference>
<keyword evidence="5 11" id="KW-0479">Metal-binding</keyword>
<evidence type="ECO:0000256" key="12">
    <source>
        <dbReference type="RuleBase" id="RU361121"/>
    </source>
</evidence>
<dbReference type="GO" id="GO:0000287">
    <property type="term" value="F:magnesium ion binding"/>
    <property type="evidence" value="ECO:0007669"/>
    <property type="project" value="UniProtKB-UniRule"/>
</dbReference>
<feature type="binding site" evidence="11">
    <location>
        <position position="83"/>
    </location>
    <ligand>
        <name>Mg(2+)</name>
        <dbReference type="ChEBI" id="CHEBI:18420"/>
    </ligand>
</feature>
<evidence type="ECO:0000256" key="1">
    <source>
        <dbReference type="ARBA" id="ARBA00001050"/>
    </source>
</evidence>
<dbReference type="NCBIfam" id="TIGR02317">
    <property type="entry name" value="prpB"/>
    <property type="match status" value="1"/>
</dbReference>
<evidence type="ECO:0000256" key="4">
    <source>
        <dbReference type="ARBA" id="ARBA00012260"/>
    </source>
</evidence>
<dbReference type="HAMAP" id="MF_01939">
    <property type="entry name" value="PrpB"/>
    <property type="match status" value="1"/>
</dbReference>
<accession>A0AAU7CE69</accession>
<feature type="binding site" evidence="11">
    <location>
        <begin position="120"/>
        <end position="121"/>
    </location>
    <ligand>
        <name>substrate</name>
    </ligand>
</feature>
<dbReference type="InterPro" id="IPR015813">
    <property type="entry name" value="Pyrv/PenolPyrv_kinase-like_dom"/>
</dbReference>
<feature type="binding site" evidence="11">
    <location>
        <position position="238"/>
    </location>
    <ligand>
        <name>substrate</name>
    </ligand>
</feature>
<dbReference type="Pfam" id="PF13714">
    <property type="entry name" value="PEP_mutase"/>
    <property type="match status" value="1"/>
</dbReference>
<comment type="cofactor">
    <cofactor evidence="2 11">
        <name>Mg(2+)</name>
        <dbReference type="ChEBI" id="CHEBI:18420"/>
    </cofactor>
</comment>
<dbReference type="FunFam" id="3.20.20.60:FF:000009">
    <property type="entry name" value="2-methylisocitrate lyase"/>
    <property type="match status" value="1"/>
</dbReference>
<dbReference type="PANTHER" id="PTHR42905">
    <property type="entry name" value="PHOSPHOENOLPYRUVATE CARBOXYLASE"/>
    <property type="match status" value="1"/>
</dbReference>
<dbReference type="AlphaFoldDB" id="A0AAU7CE69"/>
<comment type="similarity">
    <text evidence="3 11 12">Belongs to the isocitrate lyase/PEP mutase superfamily. Methylisocitrate lyase family.</text>
</comment>
<comment type="catalytic activity">
    <reaction evidence="1 11 12">
        <text>(2S,3R)-3-hydroxybutane-1,2,3-tricarboxylate = pyruvate + succinate</text>
        <dbReference type="Rhea" id="RHEA:16809"/>
        <dbReference type="ChEBI" id="CHEBI:15361"/>
        <dbReference type="ChEBI" id="CHEBI:30031"/>
        <dbReference type="ChEBI" id="CHEBI:57429"/>
        <dbReference type="EC" id="4.1.3.30"/>
    </reaction>
</comment>
<dbReference type="EC" id="4.1.3.30" evidence="4 11"/>
<evidence type="ECO:0000256" key="6">
    <source>
        <dbReference type="ARBA" id="ARBA00022842"/>
    </source>
</evidence>
<sequence length="294" mass="31406">MMPSPGARLRAAWVEQPISIPGAFNALTAKLAERLGFSAVYLSGGALSAGWAGLPDIGLLSLSEFVEQAAVIARATTLPLLCDADTGFGEAINVARTIQLFEQAGAAGVHLEDQVLPKRCGHLTGKSLIETSAMAAKIRAAVEARRDPDFVIIARTDARSVEGFDAAVDRARAYRVAGADMIFPEALESAAEFASFAKRVEGPKIANMTEFGRGPLLTLDELGGLGYQAALFPLTAFRAAMHAAELTLKELRNAGTQRGILDQMQTRAELYELLGYTDWEKRDRGYFSGEPSGS</sequence>
<feature type="binding site" evidence="11">
    <location>
        <begin position="43"/>
        <end position="45"/>
    </location>
    <ligand>
        <name>substrate</name>
    </ligand>
</feature>
<evidence type="ECO:0000256" key="3">
    <source>
        <dbReference type="ARBA" id="ARBA00009282"/>
    </source>
</evidence>
<feature type="binding site" evidence="11">
    <location>
        <position position="155"/>
    </location>
    <ligand>
        <name>substrate</name>
    </ligand>
</feature>
<evidence type="ECO:0000256" key="11">
    <source>
        <dbReference type="HAMAP-Rule" id="MF_01939"/>
    </source>
</evidence>
<protein>
    <recommendedName>
        <fullName evidence="10 11">2-methylisocitrate lyase</fullName>
        <shortName evidence="11">2-MIC</shortName>
        <shortName evidence="11">MICL</shortName>
        <ecNumber evidence="4 11">4.1.3.30</ecNumber>
    </recommendedName>
    <alternativeName>
        <fullName evidence="11">(2R,3S)-2-methylisocitrate lyase</fullName>
    </alternativeName>
</protein>
<gene>
    <name evidence="11 13" type="primary">prpB</name>
    <name evidence="13" type="ORF">V5E97_34480</name>
</gene>
<dbReference type="PANTHER" id="PTHR42905:SF5">
    <property type="entry name" value="CARBOXYVINYL-CARBOXYPHOSPHONATE PHOSPHORYLMUTASE, CHLOROPLASTIC"/>
    <property type="match status" value="1"/>
</dbReference>
<feature type="binding site" evidence="11">
    <location>
        <begin position="207"/>
        <end position="209"/>
    </location>
    <ligand>
        <name>substrate</name>
    </ligand>
</feature>
<comment type="pathway">
    <text evidence="11 12">Organic acid metabolism; propanoate degradation.</text>
</comment>
<keyword evidence="7 11" id="KW-0456">Lyase</keyword>
<dbReference type="InterPro" id="IPR040442">
    <property type="entry name" value="Pyrv_kinase-like_dom_sf"/>
</dbReference>
<dbReference type="GO" id="GO:0046421">
    <property type="term" value="F:methylisocitrate lyase activity"/>
    <property type="evidence" value="ECO:0007669"/>
    <property type="project" value="UniProtKB-UniRule"/>
</dbReference>
<dbReference type="RefSeq" id="WP_406696113.1">
    <property type="nucleotide sequence ID" value="NZ_CP155447.1"/>
</dbReference>
<dbReference type="Gene3D" id="3.20.20.60">
    <property type="entry name" value="Phosphoenolpyruvate-binding domains"/>
    <property type="match status" value="1"/>
</dbReference>
<dbReference type="CDD" id="cd00377">
    <property type="entry name" value="ICL_PEPM"/>
    <property type="match status" value="1"/>
</dbReference>
<dbReference type="SUPFAM" id="SSF51621">
    <property type="entry name" value="Phosphoenolpyruvate/pyruvate domain"/>
    <property type="match status" value="1"/>
</dbReference>
<evidence type="ECO:0000256" key="9">
    <source>
        <dbReference type="ARBA" id="ARBA00057039"/>
    </source>
</evidence>
<dbReference type="InterPro" id="IPR039556">
    <property type="entry name" value="ICL/PEPM"/>
</dbReference>
<evidence type="ECO:0000313" key="13">
    <source>
        <dbReference type="EMBL" id="XBH03380.1"/>
    </source>
</evidence>
<keyword evidence="6 11" id="KW-0460">Magnesium</keyword>
<dbReference type="PROSITE" id="PS00161">
    <property type="entry name" value="ISOCITRATE_LYASE"/>
    <property type="match status" value="1"/>
</dbReference>
<organism evidence="13">
    <name type="scientific">Singulisphaera sp. Ch08</name>
    <dbReference type="NCBI Taxonomy" id="3120278"/>
    <lineage>
        <taxon>Bacteria</taxon>
        <taxon>Pseudomonadati</taxon>
        <taxon>Planctomycetota</taxon>
        <taxon>Planctomycetia</taxon>
        <taxon>Isosphaerales</taxon>
        <taxon>Isosphaeraceae</taxon>
        <taxon>Singulisphaera</taxon>
    </lineage>
</organism>
<comment type="function">
    <text evidence="11">Involved in the catabolism of short chain fatty acids (SCFA) via the 2-methylcitrate cycle (propionate degradation route). Catalyzes the thermodynamically favored C-C bond cleavage of (2R,3S)-2-methylisocitrate to yield pyruvate and succinate via an alpha-carboxy-carbanion intermediate.</text>
</comment>
<name>A0AAU7CE69_9BACT</name>